<sequence>MRAAQAEGEMKARQVLGQLFGSSTVTFLLPHAARMKEGEWSAVRRCLERDPRARDDLQLLSKLLTEEGNARKNGPSPQTNTPPGVVQTTLAAAANPGSETASAPQPKA</sequence>
<evidence type="ECO:0000313" key="1">
    <source>
        <dbReference type="EMBL" id="KAJ2968690.1"/>
    </source>
</evidence>
<proteinExistence type="predicted"/>
<keyword evidence="2" id="KW-1185">Reference proteome</keyword>
<dbReference type="Proteomes" id="UP001143856">
    <property type="component" value="Unassembled WGS sequence"/>
</dbReference>
<gene>
    <name evidence="1" type="ORF">NUW58_g10169</name>
</gene>
<protein>
    <submittedName>
        <fullName evidence="1">Uncharacterized protein</fullName>
    </submittedName>
</protein>
<reference evidence="1" key="1">
    <citation type="submission" date="2022-10" db="EMBL/GenBank/DDBJ databases">
        <title>Genome Sequence of Xylaria curta.</title>
        <authorList>
            <person name="Buettner E."/>
        </authorList>
    </citation>
    <scope>NUCLEOTIDE SEQUENCE</scope>
    <source>
        <strain evidence="1">Babe10</strain>
    </source>
</reference>
<dbReference type="EMBL" id="JAPDGR010004249">
    <property type="protein sequence ID" value="KAJ2968690.1"/>
    <property type="molecule type" value="Genomic_DNA"/>
</dbReference>
<comment type="caution">
    <text evidence="1">The sequence shown here is derived from an EMBL/GenBank/DDBJ whole genome shotgun (WGS) entry which is preliminary data.</text>
</comment>
<name>A0ACC1MNW1_9PEZI</name>
<evidence type="ECO:0000313" key="2">
    <source>
        <dbReference type="Proteomes" id="UP001143856"/>
    </source>
</evidence>
<accession>A0ACC1MNW1</accession>
<organism evidence="1 2">
    <name type="scientific">Xylaria curta</name>
    <dbReference type="NCBI Taxonomy" id="42375"/>
    <lineage>
        <taxon>Eukaryota</taxon>
        <taxon>Fungi</taxon>
        <taxon>Dikarya</taxon>
        <taxon>Ascomycota</taxon>
        <taxon>Pezizomycotina</taxon>
        <taxon>Sordariomycetes</taxon>
        <taxon>Xylariomycetidae</taxon>
        <taxon>Xylariales</taxon>
        <taxon>Xylariaceae</taxon>
        <taxon>Xylaria</taxon>
    </lineage>
</organism>